<keyword evidence="2" id="KW-0186">Copper</keyword>
<dbReference type="VEuPathDB" id="FungiDB:AB675_9479"/>
<dbReference type="OrthoDB" id="6132182at2759"/>
<evidence type="ECO:0000256" key="3">
    <source>
        <dbReference type="SAM" id="SignalP"/>
    </source>
</evidence>
<dbReference type="GO" id="GO:0016491">
    <property type="term" value="F:oxidoreductase activity"/>
    <property type="evidence" value="ECO:0007669"/>
    <property type="project" value="InterPro"/>
</dbReference>
<name>A0A0N1P1X4_9EURO</name>
<keyword evidence="3" id="KW-0732">Signal</keyword>
<feature type="chain" id="PRO_5005879523" description="Tyrosinase copper-binding domain-containing protein" evidence="3">
    <location>
        <begin position="17"/>
        <end position="356"/>
    </location>
</feature>
<dbReference type="EMBL" id="LFJN01000007">
    <property type="protein sequence ID" value="KPI42540.1"/>
    <property type="molecule type" value="Genomic_DNA"/>
</dbReference>
<dbReference type="SUPFAM" id="SSF48056">
    <property type="entry name" value="Di-copper centre-containing domain"/>
    <property type="match status" value="1"/>
</dbReference>
<keyword evidence="1" id="KW-0479">Metal-binding</keyword>
<reference evidence="5 6" key="1">
    <citation type="submission" date="2015-06" db="EMBL/GenBank/DDBJ databases">
        <title>Draft genome of the ant-associated black yeast Phialophora attae CBS 131958.</title>
        <authorList>
            <person name="Moreno L.F."/>
            <person name="Stielow B.J."/>
            <person name="de Hoog S."/>
            <person name="Vicente V.A."/>
            <person name="Weiss V.A."/>
            <person name="de Vries M."/>
            <person name="Cruz L.M."/>
            <person name="Souza E.M."/>
        </authorList>
    </citation>
    <scope>NUCLEOTIDE SEQUENCE [LARGE SCALE GENOMIC DNA]</scope>
    <source>
        <strain evidence="5 6">CBS 131958</strain>
    </source>
</reference>
<proteinExistence type="predicted"/>
<dbReference type="Proteomes" id="UP000038010">
    <property type="component" value="Unassembled WGS sequence"/>
</dbReference>
<protein>
    <recommendedName>
        <fullName evidence="4">Tyrosinase copper-binding domain-containing protein</fullName>
    </recommendedName>
</protein>
<comment type="caution">
    <text evidence="5">The sequence shown here is derived from an EMBL/GenBank/DDBJ whole genome shotgun (WGS) entry which is preliminary data.</text>
</comment>
<dbReference type="RefSeq" id="XP_018002503.1">
    <property type="nucleotide sequence ID" value="XM_018150015.1"/>
</dbReference>
<sequence>MRSVFVWASLALSAFAAPNPKTTPWGDWNDWSRECNPHNVKIRRDFDKLPTHERKAFTDAINCLRDQPSGLDQQKYSAAINRFFDYAVVHTNLTSRVHLDGYFLTWHRMFVWLFEKDLQETCGWNGTMPYWNWPGTAGKLESAPIFDGSEYSMSGNGLPNPLPPVYALGPNFSLPRGSGGGCVTTGPFAGMNYTMQVIPSNLLSQGAPLPPTTFVKNESCLTRDLNDAVSTLYLNQTAYEQALAAPDQATFSVLLNGVFGGAALACTPLLTSQSALPLARSSSHHKIRSDLHPEIADQLYGTMTAVNIPPSANVTLESVVPDFGYFKEDPITIGELISTTAGPFCYRYEYPGQCCG</sequence>
<dbReference type="AlphaFoldDB" id="A0A0N1P1X4"/>
<dbReference type="InterPro" id="IPR008922">
    <property type="entry name" value="Di-copper_centre_dom_sf"/>
</dbReference>
<evidence type="ECO:0000256" key="1">
    <source>
        <dbReference type="ARBA" id="ARBA00022723"/>
    </source>
</evidence>
<keyword evidence="6" id="KW-1185">Reference proteome</keyword>
<dbReference type="GO" id="GO:0046872">
    <property type="term" value="F:metal ion binding"/>
    <property type="evidence" value="ECO:0007669"/>
    <property type="project" value="UniProtKB-KW"/>
</dbReference>
<feature type="domain" description="Tyrosinase copper-binding" evidence="4">
    <location>
        <begin position="98"/>
        <end position="115"/>
    </location>
</feature>
<dbReference type="PANTHER" id="PTHR11474">
    <property type="entry name" value="TYROSINASE FAMILY MEMBER"/>
    <property type="match status" value="1"/>
</dbReference>
<accession>A0A0N1P1X4</accession>
<gene>
    <name evidence="5" type="ORF">AB675_9479</name>
</gene>
<dbReference type="InterPro" id="IPR002227">
    <property type="entry name" value="Tyrosinase_Cu-bd"/>
</dbReference>
<dbReference type="InterPro" id="IPR050316">
    <property type="entry name" value="Tyrosinase/Hemocyanin"/>
</dbReference>
<dbReference type="Pfam" id="PF00264">
    <property type="entry name" value="Tyrosinase"/>
    <property type="match status" value="1"/>
</dbReference>
<evidence type="ECO:0000256" key="2">
    <source>
        <dbReference type="ARBA" id="ARBA00023008"/>
    </source>
</evidence>
<dbReference type="GeneID" id="28741895"/>
<evidence type="ECO:0000313" key="5">
    <source>
        <dbReference type="EMBL" id="KPI42540.1"/>
    </source>
</evidence>
<organism evidence="5 6">
    <name type="scientific">Cyphellophora attinorum</name>
    <dbReference type="NCBI Taxonomy" id="1664694"/>
    <lineage>
        <taxon>Eukaryota</taxon>
        <taxon>Fungi</taxon>
        <taxon>Dikarya</taxon>
        <taxon>Ascomycota</taxon>
        <taxon>Pezizomycotina</taxon>
        <taxon>Eurotiomycetes</taxon>
        <taxon>Chaetothyriomycetidae</taxon>
        <taxon>Chaetothyriales</taxon>
        <taxon>Cyphellophoraceae</taxon>
        <taxon>Cyphellophora</taxon>
    </lineage>
</organism>
<evidence type="ECO:0000259" key="4">
    <source>
        <dbReference type="PROSITE" id="PS00497"/>
    </source>
</evidence>
<dbReference type="Gene3D" id="1.10.1280.10">
    <property type="entry name" value="Di-copper center containing domain from catechol oxidase"/>
    <property type="match status" value="2"/>
</dbReference>
<feature type="signal peptide" evidence="3">
    <location>
        <begin position="1"/>
        <end position="16"/>
    </location>
</feature>
<dbReference type="PROSITE" id="PS00497">
    <property type="entry name" value="TYROSINASE_1"/>
    <property type="match status" value="1"/>
</dbReference>
<dbReference type="PANTHER" id="PTHR11474:SF126">
    <property type="entry name" value="TYROSINASE-LIKE PROTEIN TYR-1-RELATED"/>
    <property type="match status" value="1"/>
</dbReference>
<evidence type="ECO:0000313" key="6">
    <source>
        <dbReference type="Proteomes" id="UP000038010"/>
    </source>
</evidence>
<dbReference type="STRING" id="1664694.A0A0N1P1X4"/>